<evidence type="ECO:0000313" key="1">
    <source>
        <dbReference type="EMBL" id="CAA7406063.1"/>
    </source>
</evidence>
<organism evidence="1 2">
    <name type="scientific">Spirodela intermedia</name>
    <name type="common">Intermediate duckweed</name>
    <dbReference type="NCBI Taxonomy" id="51605"/>
    <lineage>
        <taxon>Eukaryota</taxon>
        <taxon>Viridiplantae</taxon>
        <taxon>Streptophyta</taxon>
        <taxon>Embryophyta</taxon>
        <taxon>Tracheophyta</taxon>
        <taxon>Spermatophyta</taxon>
        <taxon>Magnoliopsida</taxon>
        <taxon>Liliopsida</taxon>
        <taxon>Araceae</taxon>
        <taxon>Lemnoideae</taxon>
        <taxon>Spirodela</taxon>
    </lineage>
</organism>
<name>A0A7I8L7Q6_SPIIN</name>
<gene>
    <name evidence="1" type="ORF">SI8410_12016741</name>
</gene>
<dbReference type="OrthoDB" id="781595at2759"/>
<evidence type="ECO:0000313" key="2">
    <source>
        <dbReference type="Proteomes" id="UP000663760"/>
    </source>
</evidence>
<dbReference type="Proteomes" id="UP000663760">
    <property type="component" value="Chromosome 12"/>
</dbReference>
<reference evidence="1" key="1">
    <citation type="submission" date="2020-02" db="EMBL/GenBank/DDBJ databases">
        <authorList>
            <person name="Scholz U."/>
            <person name="Mascher M."/>
            <person name="Fiebig A."/>
        </authorList>
    </citation>
    <scope>NUCLEOTIDE SEQUENCE</scope>
</reference>
<sequence>MALNDEGNVRRRLSDYARPVLQRPVTRIHAPLARNANFRIDSHVMSMLPIFHGKPSEDPYRHYVKYVRLIRFIMYISDFFPDEHLLVVSSHAPWFAHIVNFLVTRSIPDHWNRHRKDKQQIRFYKAVFIGPPSSRMPTVSIQSAYNARHH</sequence>
<proteinExistence type="predicted"/>
<dbReference type="AlphaFoldDB" id="A0A7I8L7Q6"/>
<protein>
    <submittedName>
        <fullName evidence="1">Uncharacterized protein</fullName>
    </submittedName>
</protein>
<dbReference type="EMBL" id="LR746275">
    <property type="protein sequence ID" value="CAA7406063.1"/>
    <property type="molecule type" value="Genomic_DNA"/>
</dbReference>
<keyword evidence="2" id="KW-1185">Reference proteome</keyword>
<accession>A0A7I8L7Q6</accession>